<dbReference type="InterPro" id="IPR051044">
    <property type="entry name" value="MAG_DAG_Lipase"/>
</dbReference>
<dbReference type="InterPro" id="IPR022744">
    <property type="entry name" value="MeTrfase_dom_put"/>
</dbReference>
<dbReference type="InterPro" id="IPR029058">
    <property type="entry name" value="AB_hydrolase_fold"/>
</dbReference>
<evidence type="ECO:0000259" key="1">
    <source>
        <dbReference type="Pfam" id="PF12146"/>
    </source>
</evidence>
<dbReference type="EMBL" id="UGEM01000004">
    <property type="protein sequence ID" value="STP20111.1"/>
    <property type="molecule type" value="Genomic_DNA"/>
</dbReference>
<dbReference type="Pfam" id="PF12146">
    <property type="entry name" value="Hydrolase_4"/>
    <property type="match status" value="1"/>
</dbReference>
<dbReference type="SUPFAM" id="SSF53474">
    <property type="entry name" value="alpha/beta-Hydrolases"/>
    <property type="match status" value="1"/>
</dbReference>
<reference evidence="3 4" key="1">
    <citation type="submission" date="2018-06" db="EMBL/GenBank/DDBJ databases">
        <authorList>
            <consortium name="Pathogen Informatics"/>
            <person name="Doyle S."/>
        </authorList>
    </citation>
    <scope>NUCLEOTIDE SEQUENCE [LARGE SCALE GENOMIC DNA]</scope>
    <source>
        <strain evidence="3 4">NCTC9075</strain>
    </source>
</reference>
<gene>
    <name evidence="3" type="primary">ynbC_2</name>
    <name evidence="3" type="ORF">NCTC9075_03552</name>
</gene>
<accession>A0A377K6P8</accession>
<proteinExistence type="predicted"/>
<dbReference type="AlphaFoldDB" id="A0A377K6P8"/>
<dbReference type="FunFam" id="3.40.50.1820:FF:000201">
    <property type="entry name" value="Alpha/beta fold hydrolase"/>
    <property type="match status" value="1"/>
</dbReference>
<dbReference type="GO" id="GO:0016787">
    <property type="term" value="F:hydrolase activity"/>
    <property type="evidence" value="ECO:0007669"/>
    <property type="project" value="UniProtKB-KW"/>
</dbReference>
<name>A0A377K6P8_ECOLX</name>
<feature type="domain" description="Serine aminopeptidase S33" evidence="1">
    <location>
        <begin position="18"/>
        <end position="252"/>
    </location>
</feature>
<dbReference type="PANTHER" id="PTHR11614">
    <property type="entry name" value="PHOSPHOLIPASE-RELATED"/>
    <property type="match status" value="1"/>
</dbReference>
<protein>
    <submittedName>
        <fullName evidence="3">Putative hydrolase</fullName>
        <ecNumber evidence="3">3.1.1.-</ecNumber>
    </submittedName>
</protein>
<dbReference type="Gene3D" id="3.40.50.1820">
    <property type="entry name" value="alpha/beta hydrolase"/>
    <property type="match status" value="1"/>
</dbReference>
<keyword evidence="3" id="KW-0378">Hydrolase</keyword>
<organism evidence="3 4">
    <name type="scientific">Escherichia coli</name>
    <dbReference type="NCBI Taxonomy" id="562"/>
    <lineage>
        <taxon>Bacteria</taxon>
        <taxon>Pseudomonadati</taxon>
        <taxon>Pseudomonadota</taxon>
        <taxon>Gammaproteobacteria</taxon>
        <taxon>Enterobacterales</taxon>
        <taxon>Enterobacteriaceae</taxon>
        <taxon>Escherichia</taxon>
    </lineage>
</organism>
<dbReference type="InterPro" id="IPR022742">
    <property type="entry name" value="Hydrolase_4"/>
</dbReference>
<dbReference type="Proteomes" id="UP000254181">
    <property type="component" value="Unassembled WGS sequence"/>
</dbReference>
<dbReference type="EC" id="3.1.1.-" evidence="3"/>
<dbReference type="Pfam" id="PF12147">
    <property type="entry name" value="Methyltransf_20"/>
    <property type="match status" value="1"/>
</dbReference>
<evidence type="ECO:0000313" key="4">
    <source>
        <dbReference type="Proteomes" id="UP000254181"/>
    </source>
</evidence>
<feature type="domain" description="Methyltransferase" evidence="2">
    <location>
        <begin position="261"/>
        <end position="337"/>
    </location>
</feature>
<evidence type="ECO:0000313" key="3">
    <source>
        <dbReference type="EMBL" id="STP20111.1"/>
    </source>
</evidence>
<sequence>MIIQRCFIGTGPLYCQGRKKVIVLFHRGHEHSGRLQHIVDELAMPDTAFYAWDARGHGQTSGPRGYSPSLARSVQDVDEFVRFAASDSQVGLEEVVVIAQSVGAVMVATWVHDYAPAIRGLVLASPAFKVKLYVPLARPGLALWHRLRGLFFINSYVKGRYLTHDRQRVASFNNDPLITRAIAVNILLDLYKTSERIVSDAAAITLPTQLLISGDDYVVHRQPQIDFYQRLRSPLKELHLLPGFYHDTLGEENRAQAFEKMQSFISRLYANKSQKFDYQHEDRTGPSADRWRLLSGGPVPLSPVDLAYRFMRKAMKLFGAHSAGLHLGMSTGFDSGSFAGLCLSKSTARQ</sequence>
<evidence type="ECO:0000259" key="2">
    <source>
        <dbReference type="Pfam" id="PF12147"/>
    </source>
</evidence>